<keyword evidence="3" id="KW-1185">Reference proteome</keyword>
<proteinExistence type="predicted"/>
<evidence type="ECO:0000256" key="1">
    <source>
        <dbReference type="SAM" id="MobiDB-lite"/>
    </source>
</evidence>
<feature type="compositionally biased region" description="Polar residues" evidence="1">
    <location>
        <begin position="1043"/>
        <end position="1052"/>
    </location>
</feature>
<comment type="caution">
    <text evidence="2">The sequence shown here is derived from an EMBL/GenBank/DDBJ whole genome shotgun (WGS) entry which is preliminary data.</text>
</comment>
<name>A0A1G4ANT5_9PEZI</name>
<dbReference type="GeneID" id="34567016"/>
<gene>
    <name evidence="2" type="ORF">CORC01_13891</name>
</gene>
<feature type="region of interest" description="Disordered" evidence="1">
    <location>
        <begin position="225"/>
        <end position="283"/>
    </location>
</feature>
<sequence length="1052" mass="115238">MGFTWPSLGRWTSNKTRAQPSRSSREPYRHAPASSRATTTTTECYSPTTAHEHEDDGEDNYDAPDFSVYSDSSPTEPRPHLPPPPPPPRRSVAPLAQGIEETESLLRGESPAALIKLIQRTKGAERWGRRSDTSNALEETDDDALHVTFGPTTTVCIRGGAAYDDGLNFSSSADRRRWSSEEETTVRDRRRRDSYEDLQEFEDWRHGETGGCRCGCGCCQQRLHEDEDEDEELEEERDEAEEVIRRHRQGPAQISGAVPSGKREQDGANAASHRSEAPRGKAEVAIETSGVGGRDGLLSHPTNGMFEEYLMTAEGPVMVSVTTDEMTLVDYTSGETSLAEVPSGEMDSQYTEPSDGQGSRPRLPSLYFQDLVSMVEEAGISAPSIPVTSVVNTNGPDQMQQDSSSPSQETEVLFDFSEHMTTEMGEEQNERSIGDMLTSYEAFSGEFEGWQTDADEEEDVPPEAAAHEIIRPVTGLGWYDDCDDDERSKYSDDGAQNSVTSIIRADGQSNVVSDRGSNFPVRKDSLEYSPRALTFSEASYTAVMGERNTTTEASELGGTYTTPMRAIVDNTSGFLQSTTAEDEHWVSCPTSPRPSSSIYDEDLSENEEEIDDLIDIYATTPPSSKETQPSSFSHHEPPLSPSSLEGDLFPPYHPSSPSALTPLHTIARGLSLDPSTTPYHKLQSHLARNANILRYLVLHCVPAPDINPLEPVNDLVEPILPPPLTPGLGEYAQNFPSHPRRREYTRLLQAIRSVQWSADTINDMLAVVDFHSPLPSPAFPAYPSHQRASTAIPAFRKLRTADAEQRGCLTSAQLHELSTHGISLLDVLQMNDVPRVVSAGLGGRLVQAAASGALGVAKECNLLDEEGALLELLADPEESSVVKGSTRSHRRRRVGRGSGLRYCVGVDDEGETDVGDHGPVDEEMDDDEDEGYEEGACVDVLGGEVGIGHVAADDGTYLVSPLSPESHTVEHNWGDQNNVSLAMATSPQSEDLMTFSDDDDIQDPSSDNDNGHLDMNLHVRPLNITRKKPTLKRSHNFRELSTVDENTNPPPS</sequence>
<dbReference type="AlphaFoldDB" id="A0A1G4ANT5"/>
<dbReference type="Proteomes" id="UP000176998">
    <property type="component" value="Unassembled WGS sequence"/>
</dbReference>
<feature type="compositionally biased region" description="Basic and acidic residues" evidence="1">
    <location>
        <begin position="173"/>
        <end position="191"/>
    </location>
</feature>
<feature type="region of interest" description="Disordered" evidence="1">
    <location>
        <begin position="1"/>
        <end position="93"/>
    </location>
</feature>
<feature type="region of interest" description="Disordered" evidence="1">
    <location>
        <begin position="337"/>
        <end position="363"/>
    </location>
</feature>
<feature type="region of interest" description="Disordered" evidence="1">
    <location>
        <begin position="172"/>
        <end position="191"/>
    </location>
</feature>
<protein>
    <submittedName>
        <fullName evidence="2">Uncharacterized protein</fullName>
    </submittedName>
</protein>
<dbReference type="OrthoDB" id="4845923at2759"/>
<accession>A0A1G4ANT5</accession>
<feature type="region of interest" description="Disordered" evidence="1">
    <location>
        <begin position="579"/>
        <end position="603"/>
    </location>
</feature>
<feature type="compositionally biased region" description="Polar residues" evidence="1">
    <location>
        <begin position="346"/>
        <end position="357"/>
    </location>
</feature>
<feature type="compositionally biased region" description="Polar residues" evidence="1">
    <location>
        <begin position="588"/>
        <end position="597"/>
    </location>
</feature>
<feature type="compositionally biased region" description="Basic residues" evidence="1">
    <location>
        <begin position="1025"/>
        <end position="1035"/>
    </location>
</feature>
<dbReference type="EMBL" id="MJBS01000221">
    <property type="protein sequence ID" value="OHE90817.1"/>
    <property type="molecule type" value="Genomic_DNA"/>
</dbReference>
<feature type="compositionally biased region" description="Polar residues" evidence="1">
    <location>
        <begin position="10"/>
        <end position="22"/>
    </location>
</feature>
<feature type="region of interest" description="Disordered" evidence="1">
    <location>
        <begin position="619"/>
        <end position="656"/>
    </location>
</feature>
<feature type="region of interest" description="Disordered" evidence="1">
    <location>
        <begin position="389"/>
        <end position="409"/>
    </location>
</feature>
<feature type="compositionally biased region" description="Pro residues" evidence="1">
    <location>
        <begin position="80"/>
        <end position="89"/>
    </location>
</feature>
<dbReference type="RefSeq" id="XP_022467992.1">
    <property type="nucleotide sequence ID" value="XM_022625506.1"/>
</dbReference>
<organism evidence="2 3">
    <name type="scientific">Colletotrichum orchidophilum</name>
    <dbReference type="NCBI Taxonomy" id="1209926"/>
    <lineage>
        <taxon>Eukaryota</taxon>
        <taxon>Fungi</taxon>
        <taxon>Dikarya</taxon>
        <taxon>Ascomycota</taxon>
        <taxon>Pezizomycotina</taxon>
        <taxon>Sordariomycetes</taxon>
        <taxon>Hypocreomycetidae</taxon>
        <taxon>Glomerellales</taxon>
        <taxon>Glomerellaceae</taxon>
        <taxon>Colletotrichum</taxon>
    </lineage>
</organism>
<evidence type="ECO:0000313" key="3">
    <source>
        <dbReference type="Proteomes" id="UP000176998"/>
    </source>
</evidence>
<dbReference type="STRING" id="1209926.A0A1G4ANT5"/>
<feature type="compositionally biased region" description="Low complexity" evidence="1">
    <location>
        <begin position="38"/>
        <end position="49"/>
    </location>
</feature>
<feature type="compositionally biased region" description="Low complexity" evidence="1">
    <location>
        <begin position="396"/>
        <end position="408"/>
    </location>
</feature>
<feature type="region of interest" description="Disordered" evidence="1">
    <location>
        <begin position="905"/>
        <end position="929"/>
    </location>
</feature>
<feature type="compositionally biased region" description="Basic and acidic residues" evidence="1">
    <location>
        <begin position="273"/>
        <end position="283"/>
    </location>
</feature>
<reference evidence="2 3" key="1">
    <citation type="submission" date="2016-09" db="EMBL/GenBank/DDBJ databases">
        <authorList>
            <person name="Capua I."/>
            <person name="De Benedictis P."/>
            <person name="Joannis T."/>
            <person name="Lombin L.H."/>
            <person name="Cattoli G."/>
        </authorList>
    </citation>
    <scope>NUCLEOTIDE SEQUENCE [LARGE SCALE GENOMIC DNA]</scope>
    <source>
        <strain evidence="2 3">IMI 309357</strain>
    </source>
</reference>
<feature type="region of interest" description="Disordered" evidence="1">
    <location>
        <begin position="991"/>
        <end position="1052"/>
    </location>
</feature>
<feature type="compositionally biased region" description="Acidic residues" evidence="1">
    <location>
        <begin position="226"/>
        <end position="241"/>
    </location>
</feature>
<evidence type="ECO:0000313" key="2">
    <source>
        <dbReference type="EMBL" id="OHE90817.1"/>
    </source>
</evidence>